<name>A0A2H0PWI0_9BACT</name>
<evidence type="ECO:0000256" key="3">
    <source>
        <dbReference type="ARBA" id="ARBA00023004"/>
    </source>
</evidence>
<comment type="caution">
    <text evidence="6">The sequence shown here is derived from an EMBL/GenBank/DDBJ whole genome shotgun (WGS) entry which is preliminary data.</text>
</comment>
<dbReference type="InterPro" id="IPR023170">
    <property type="entry name" value="HhH_base_excis_C"/>
</dbReference>
<keyword evidence="2" id="KW-0479">Metal-binding</keyword>
<keyword evidence="1" id="KW-0004">4Fe-4S</keyword>
<dbReference type="SUPFAM" id="SSF48150">
    <property type="entry name" value="DNA-glycosylase"/>
    <property type="match status" value="1"/>
</dbReference>
<dbReference type="GO" id="GO:0051539">
    <property type="term" value="F:4 iron, 4 sulfur cluster binding"/>
    <property type="evidence" value="ECO:0007669"/>
    <property type="project" value="UniProtKB-KW"/>
</dbReference>
<protein>
    <submittedName>
        <fullName evidence="6">Endonuclease III</fullName>
    </submittedName>
</protein>
<dbReference type="Proteomes" id="UP000236846">
    <property type="component" value="Unassembled WGS sequence"/>
</dbReference>
<gene>
    <name evidence="6" type="ORF">COV41_01560</name>
</gene>
<reference evidence="6 7" key="1">
    <citation type="submission" date="2017-09" db="EMBL/GenBank/DDBJ databases">
        <title>Depth-based differentiation of microbial function through sediment-hosted aquifers and enrichment of novel symbionts in the deep terrestrial subsurface.</title>
        <authorList>
            <person name="Probst A.J."/>
            <person name="Ladd B."/>
            <person name="Jarett J.K."/>
            <person name="Geller-Mcgrath D.E."/>
            <person name="Sieber C.M."/>
            <person name="Emerson J.B."/>
            <person name="Anantharaman K."/>
            <person name="Thomas B.C."/>
            <person name="Malmstrom R."/>
            <person name="Stieglmeier M."/>
            <person name="Klingl A."/>
            <person name="Woyke T."/>
            <person name="Ryan C.M."/>
            <person name="Banfield J.F."/>
        </authorList>
    </citation>
    <scope>NUCLEOTIDE SEQUENCE [LARGE SCALE GENOMIC DNA]</scope>
    <source>
        <strain evidence="6">CG11_big_fil_rev_8_21_14_0_20_43_10</strain>
    </source>
</reference>
<proteinExistence type="predicted"/>
<keyword evidence="4" id="KW-0411">Iron-sulfur</keyword>
<dbReference type="InterPro" id="IPR011257">
    <property type="entry name" value="DNA_glycosylase"/>
</dbReference>
<dbReference type="PIRSF" id="PIRSF001435">
    <property type="entry name" value="Nth"/>
    <property type="match status" value="1"/>
</dbReference>
<dbReference type="PANTHER" id="PTHR10359:SF19">
    <property type="entry name" value="DNA REPAIR GLYCOSYLASE MJ1434-RELATED"/>
    <property type="match status" value="1"/>
</dbReference>
<dbReference type="Pfam" id="PF00730">
    <property type="entry name" value="HhH-GPD"/>
    <property type="match status" value="1"/>
</dbReference>
<evidence type="ECO:0000313" key="6">
    <source>
        <dbReference type="EMBL" id="PIR26368.1"/>
    </source>
</evidence>
<keyword evidence="6" id="KW-0378">Hydrolase</keyword>
<evidence type="ECO:0000259" key="5">
    <source>
        <dbReference type="SMART" id="SM00478"/>
    </source>
</evidence>
<organism evidence="6 7">
    <name type="scientific">Candidatus Brennerbacteria bacterium CG11_big_fil_rev_8_21_14_0_20_43_10</name>
    <dbReference type="NCBI Taxonomy" id="1974523"/>
    <lineage>
        <taxon>Bacteria</taxon>
        <taxon>Candidatus Brenneribacteriota</taxon>
    </lineage>
</organism>
<dbReference type="GO" id="GO:0004519">
    <property type="term" value="F:endonuclease activity"/>
    <property type="evidence" value="ECO:0007669"/>
    <property type="project" value="UniProtKB-KW"/>
</dbReference>
<dbReference type="AlphaFoldDB" id="A0A2H0PWI0"/>
<evidence type="ECO:0000256" key="2">
    <source>
        <dbReference type="ARBA" id="ARBA00022723"/>
    </source>
</evidence>
<sequence length="238" mass="27544">MGAYPVCVSVFNWRRARVCIQLVKNMKVNKIRTLYKNLTATYGCPATYWPNWCAQRKSVHDREAIIIGAILTQRTSWYNADLAIKNLQAYKLLSIKKIAGLKNLERLTSLIRPAGFYTTKPRYLYGLCSFIIKECSGVKTLMEKNADAIRQQLLELYGIGQETADTILLYGLDKPSFIIDEYTKKFVRKYKLARTVKYNGLKRVFETCLPRSYQLFQNFHALIIIDQKGVEKSRMSKL</sequence>
<dbReference type="EMBL" id="PCXE01000028">
    <property type="protein sequence ID" value="PIR26368.1"/>
    <property type="molecule type" value="Genomic_DNA"/>
</dbReference>
<feature type="domain" description="HhH-GPD" evidence="5">
    <location>
        <begin position="71"/>
        <end position="229"/>
    </location>
</feature>
<dbReference type="GO" id="GO:0006284">
    <property type="term" value="P:base-excision repair"/>
    <property type="evidence" value="ECO:0007669"/>
    <property type="project" value="InterPro"/>
</dbReference>
<dbReference type="PANTHER" id="PTHR10359">
    <property type="entry name" value="A/G-SPECIFIC ADENINE GLYCOSYLASE/ENDONUCLEASE III"/>
    <property type="match status" value="1"/>
</dbReference>
<dbReference type="SMART" id="SM00478">
    <property type="entry name" value="ENDO3c"/>
    <property type="match status" value="1"/>
</dbReference>
<keyword evidence="6" id="KW-0255">Endonuclease</keyword>
<keyword evidence="3" id="KW-0408">Iron</keyword>
<evidence type="ECO:0000256" key="4">
    <source>
        <dbReference type="ARBA" id="ARBA00023014"/>
    </source>
</evidence>
<evidence type="ECO:0000256" key="1">
    <source>
        <dbReference type="ARBA" id="ARBA00022485"/>
    </source>
</evidence>
<dbReference type="GO" id="GO:0046872">
    <property type="term" value="F:metal ion binding"/>
    <property type="evidence" value="ECO:0007669"/>
    <property type="project" value="UniProtKB-KW"/>
</dbReference>
<dbReference type="InterPro" id="IPR003265">
    <property type="entry name" value="HhH-GPD_domain"/>
</dbReference>
<dbReference type="Gene3D" id="1.10.340.30">
    <property type="entry name" value="Hypothetical protein, domain 2"/>
    <property type="match status" value="1"/>
</dbReference>
<dbReference type="Gene3D" id="1.10.1670.10">
    <property type="entry name" value="Helix-hairpin-Helix base-excision DNA repair enzymes (C-terminal)"/>
    <property type="match status" value="1"/>
</dbReference>
<keyword evidence="6" id="KW-0540">Nuclease</keyword>
<accession>A0A2H0PWI0</accession>
<dbReference type="CDD" id="cd00056">
    <property type="entry name" value="ENDO3c"/>
    <property type="match status" value="1"/>
</dbReference>
<evidence type="ECO:0000313" key="7">
    <source>
        <dbReference type="Proteomes" id="UP000236846"/>
    </source>
</evidence>